<reference evidence="1 2" key="1">
    <citation type="submission" date="2019-09" db="EMBL/GenBank/DDBJ databases">
        <title>Bifidobacterium canis sp. nov., isolated from the digestive tract of German Shepherd dog puppy.</title>
        <authorList>
            <person name="Bunesova V."/>
        </authorList>
    </citation>
    <scope>NUCLEOTIDE SEQUENCE [LARGE SCALE GENOMIC DNA]</scope>
    <source>
        <strain evidence="1 2">GSD1FS</strain>
    </source>
</reference>
<dbReference type="SUPFAM" id="SSF56112">
    <property type="entry name" value="Protein kinase-like (PK-like)"/>
    <property type="match status" value="1"/>
</dbReference>
<dbReference type="Gene3D" id="3.30.200.20">
    <property type="entry name" value="Phosphorylase Kinase, domain 1"/>
    <property type="match status" value="1"/>
</dbReference>
<dbReference type="GO" id="GO:0016301">
    <property type="term" value="F:kinase activity"/>
    <property type="evidence" value="ECO:0007669"/>
    <property type="project" value="UniProtKB-KW"/>
</dbReference>
<evidence type="ECO:0000313" key="2">
    <source>
        <dbReference type="Proteomes" id="UP000487882"/>
    </source>
</evidence>
<keyword evidence="1" id="KW-0808">Transferase</keyword>
<protein>
    <submittedName>
        <fullName evidence="1">Protein kinase</fullName>
    </submittedName>
</protein>
<dbReference type="Gene3D" id="1.10.510.10">
    <property type="entry name" value="Transferase(Phosphotransferase) domain 1"/>
    <property type="match status" value="1"/>
</dbReference>
<evidence type="ECO:0000313" key="1">
    <source>
        <dbReference type="EMBL" id="MUH59938.1"/>
    </source>
</evidence>
<accession>A0A7K1J5J3</accession>
<dbReference type="EMBL" id="WNLP01000006">
    <property type="protein sequence ID" value="MUH59938.1"/>
    <property type="molecule type" value="Genomic_DNA"/>
</dbReference>
<keyword evidence="2" id="KW-1185">Reference proteome</keyword>
<dbReference type="Proteomes" id="UP000487882">
    <property type="component" value="Unassembled WGS sequence"/>
</dbReference>
<proteinExistence type="predicted"/>
<gene>
    <name evidence="1" type="ORF">GSD1FS_1281</name>
</gene>
<comment type="caution">
    <text evidence="1">The sequence shown here is derived from an EMBL/GenBank/DDBJ whole genome shotgun (WGS) entry which is preliminary data.</text>
</comment>
<dbReference type="RefSeq" id="WP_155588845.1">
    <property type="nucleotide sequence ID" value="NZ_WNLP01000006.1"/>
</dbReference>
<dbReference type="InterPro" id="IPR011009">
    <property type="entry name" value="Kinase-like_dom_sf"/>
</dbReference>
<organism evidence="1 2">
    <name type="scientific">Bifidobacterium canis</name>
    <dbReference type="NCBI Taxonomy" id="2610880"/>
    <lineage>
        <taxon>Bacteria</taxon>
        <taxon>Bacillati</taxon>
        <taxon>Actinomycetota</taxon>
        <taxon>Actinomycetes</taxon>
        <taxon>Bifidobacteriales</taxon>
        <taxon>Bifidobacteriaceae</taxon>
        <taxon>Bifidobacterium</taxon>
    </lineage>
</organism>
<keyword evidence="1" id="KW-0418">Kinase</keyword>
<dbReference type="AlphaFoldDB" id="A0A7K1J5J3"/>
<sequence>MSRANIATVNGERYEVLRLLGKGKGGYSFLVRSVAHPSMEYVIKQFHRDPRRHHLYEDTLQSEIRCYRRLRELGIRLPAMLDVDIDAQRILKEYIDGPTVYELVRSGGMKDDYVAQIRDMAKRLTSHRIAIDYFPTNFVVDNELIYYIDFECEDYTAERSFERRGEPFWARTEAFLAYEAELLLHASPIPETA</sequence>
<name>A0A7K1J5J3_9BIFI</name>